<gene>
    <name evidence="11" type="ORF">GCM10011385_29470</name>
</gene>
<evidence type="ECO:0000313" key="11">
    <source>
        <dbReference type="EMBL" id="GGA73615.1"/>
    </source>
</evidence>
<name>A0A916RZ93_9HYPH</name>
<dbReference type="GO" id="GO:0006817">
    <property type="term" value="P:phosphate ion transport"/>
    <property type="evidence" value="ECO:0007669"/>
    <property type="project" value="UniProtKB-KW"/>
</dbReference>
<keyword evidence="5 8" id="KW-0963">Cytoplasm</keyword>
<dbReference type="GO" id="GO:0045936">
    <property type="term" value="P:negative regulation of phosphate metabolic process"/>
    <property type="evidence" value="ECO:0007669"/>
    <property type="project" value="InterPro"/>
</dbReference>
<feature type="domain" description="PhoU" evidence="10">
    <location>
        <begin position="22"/>
        <end position="108"/>
    </location>
</feature>
<dbReference type="AlphaFoldDB" id="A0A916RZ93"/>
<evidence type="ECO:0000256" key="7">
    <source>
        <dbReference type="ARBA" id="ARBA00056181"/>
    </source>
</evidence>
<dbReference type="FunFam" id="1.20.58.220:FF:000004">
    <property type="entry name" value="Phosphate-specific transport system accessory protein PhoU"/>
    <property type="match status" value="1"/>
</dbReference>
<dbReference type="PIRSF" id="PIRSF003107">
    <property type="entry name" value="PhoU"/>
    <property type="match status" value="1"/>
</dbReference>
<comment type="similarity">
    <text evidence="2 8">Belongs to the PhoU family.</text>
</comment>
<dbReference type="GO" id="GO:0030643">
    <property type="term" value="P:intracellular phosphate ion homeostasis"/>
    <property type="evidence" value="ECO:0007669"/>
    <property type="project" value="InterPro"/>
</dbReference>
<evidence type="ECO:0000256" key="6">
    <source>
        <dbReference type="ARBA" id="ARBA00022592"/>
    </source>
</evidence>
<comment type="caution">
    <text evidence="11">The sequence shown here is derived from an EMBL/GenBank/DDBJ whole genome shotgun (WGS) entry which is preliminary data.</text>
</comment>
<reference evidence="11" key="1">
    <citation type="journal article" date="2014" name="Int. J. Syst. Evol. Microbiol.">
        <title>Complete genome sequence of Corynebacterium casei LMG S-19264T (=DSM 44701T), isolated from a smear-ripened cheese.</title>
        <authorList>
            <consortium name="US DOE Joint Genome Institute (JGI-PGF)"/>
            <person name="Walter F."/>
            <person name="Albersmeier A."/>
            <person name="Kalinowski J."/>
            <person name="Ruckert C."/>
        </authorList>
    </citation>
    <scope>NUCLEOTIDE SEQUENCE</scope>
    <source>
        <strain evidence="11">CGMCC 1.15320</strain>
    </source>
</reference>
<comment type="subcellular location">
    <subcellularLocation>
        <location evidence="1 8">Cytoplasm</location>
    </subcellularLocation>
</comment>
<dbReference type="RefSeq" id="WP_188721852.1">
    <property type="nucleotide sequence ID" value="NZ_BMIF01000009.1"/>
</dbReference>
<dbReference type="InterPro" id="IPR038078">
    <property type="entry name" value="PhoU-like_sf"/>
</dbReference>
<keyword evidence="12" id="KW-1185">Reference proteome</keyword>
<dbReference type="PANTHER" id="PTHR42930:SF3">
    <property type="entry name" value="PHOSPHATE-SPECIFIC TRANSPORT SYSTEM ACCESSORY PROTEIN PHOU"/>
    <property type="match status" value="1"/>
</dbReference>
<keyword evidence="6 8" id="KW-0592">Phosphate transport</keyword>
<evidence type="ECO:0000256" key="1">
    <source>
        <dbReference type="ARBA" id="ARBA00004496"/>
    </source>
</evidence>
<dbReference type="Pfam" id="PF01895">
    <property type="entry name" value="PhoU"/>
    <property type="match status" value="2"/>
</dbReference>
<dbReference type="Proteomes" id="UP000636264">
    <property type="component" value="Unassembled WGS sequence"/>
</dbReference>
<evidence type="ECO:0000256" key="4">
    <source>
        <dbReference type="ARBA" id="ARBA00022448"/>
    </source>
</evidence>
<comment type="subunit">
    <text evidence="3 8">Homodimer.</text>
</comment>
<sequence length="248" mass="27379">MSSQHIRRSLDEDLRYITTQIAAMGGHAERMVEQSVEALTTGDEALARKIIQNDAVLDGLEREIGERAVEILARRQPMAGDLREIVGAIRISGDLERIGDLGKNIAKRSIIIGEVAQLRRLFVGFAALSDLAMEQLKAVLDAYAAQSVDRIASVRDRDREIDAKYTSLFREMLTCMMEDPANITPCTHLIFCAKNIERVGDHATNIAETVYHIMTGEQLPADRPKEDRSHVVGAASAGNGAEKPDRRS</sequence>
<evidence type="ECO:0000256" key="5">
    <source>
        <dbReference type="ARBA" id="ARBA00022490"/>
    </source>
</evidence>
<evidence type="ECO:0000256" key="3">
    <source>
        <dbReference type="ARBA" id="ARBA00011738"/>
    </source>
</evidence>
<feature type="compositionally biased region" description="Basic and acidic residues" evidence="9">
    <location>
        <begin position="220"/>
        <end position="230"/>
    </location>
</feature>
<dbReference type="InterPro" id="IPR026022">
    <property type="entry name" value="PhoU_dom"/>
</dbReference>
<evidence type="ECO:0000313" key="12">
    <source>
        <dbReference type="Proteomes" id="UP000636264"/>
    </source>
</evidence>
<proteinExistence type="inferred from homology"/>
<evidence type="ECO:0000256" key="2">
    <source>
        <dbReference type="ARBA" id="ARBA00008107"/>
    </source>
</evidence>
<dbReference type="GO" id="GO:0005737">
    <property type="term" value="C:cytoplasm"/>
    <property type="evidence" value="ECO:0007669"/>
    <property type="project" value="UniProtKB-SubCell"/>
</dbReference>
<dbReference type="EMBL" id="BMIF01000009">
    <property type="protein sequence ID" value="GGA73615.1"/>
    <property type="molecule type" value="Genomic_DNA"/>
</dbReference>
<evidence type="ECO:0000259" key="10">
    <source>
        <dbReference type="Pfam" id="PF01895"/>
    </source>
</evidence>
<reference evidence="11" key="2">
    <citation type="submission" date="2020-09" db="EMBL/GenBank/DDBJ databases">
        <authorList>
            <person name="Sun Q."/>
            <person name="Zhou Y."/>
        </authorList>
    </citation>
    <scope>NUCLEOTIDE SEQUENCE</scope>
    <source>
        <strain evidence="11">CGMCC 1.15320</strain>
    </source>
</reference>
<dbReference type="SUPFAM" id="SSF109755">
    <property type="entry name" value="PhoU-like"/>
    <property type="match status" value="1"/>
</dbReference>
<evidence type="ECO:0000256" key="8">
    <source>
        <dbReference type="PIRNR" id="PIRNR003107"/>
    </source>
</evidence>
<dbReference type="Gene3D" id="1.20.58.220">
    <property type="entry name" value="Phosphate transport system protein phou homolog 2, domain 2"/>
    <property type="match status" value="2"/>
</dbReference>
<comment type="function">
    <text evidence="7 8">Plays a role in the regulation of phosphate uptake.</text>
</comment>
<accession>A0A916RZ93</accession>
<protein>
    <recommendedName>
        <fullName evidence="8">Phosphate-specific transport system accessory protein PhoU</fullName>
    </recommendedName>
</protein>
<dbReference type="NCBIfam" id="TIGR02135">
    <property type="entry name" value="phoU_full"/>
    <property type="match status" value="1"/>
</dbReference>
<evidence type="ECO:0000256" key="9">
    <source>
        <dbReference type="SAM" id="MobiDB-lite"/>
    </source>
</evidence>
<feature type="domain" description="PhoU" evidence="10">
    <location>
        <begin position="128"/>
        <end position="210"/>
    </location>
</feature>
<organism evidence="11 12">
    <name type="scientific">Nitratireductor aestuarii</name>
    <dbReference type="NCBI Taxonomy" id="1735103"/>
    <lineage>
        <taxon>Bacteria</taxon>
        <taxon>Pseudomonadati</taxon>
        <taxon>Pseudomonadota</taxon>
        <taxon>Alphaproteobacteria</taxon>
        <taxon>Hyphomicrobiales</taxon>
        <taxon>Phyllobacteriaceae</taxon>
        <taxon>Nitratireductor</taxon>
    </lineage>
</organism>
<dbReference type="InterPro" id="IPR028366">
    <property type="entry name" value="PhoU"/>
</dbReference>
<dbReference type="PANTHER" id="PTHR42930">
    <property type="entry name" value="PHOSPHATE-SPECIFIC TRANSPORT SYSTEM ACCESSORY PROTEIN PHOU"/>
    <property type="match status" value="1"/>
</dbReference>
<feature type="region of interest" description="Disordered" evidence="9">
    <location>
        <begin position="219"/>
        <end position="248"/>
    </location>
</feature>
<keyword evidence="4 8" id="KW-0813">Transport</keyword>